<evidence type="ECO:0000313" key="1">
    <source>
        <dbReference type="EMBL" id="CAF1378782.1"/>
    </source>
</evidence>
<reference evidence="1" key="1">
    <citation type="submission" date="2021-02" db="EMBL/GenBank/DDBJ databases">
        <authorList>
            <person name="Nowell W R."/>
        </authorList>
    </citation>
    <scope>NUCLEOTIDE SEQUENCE</scope>
</reference>
<gene>
    <name evidence="1" type="ORF">GPM918_LOCUS32226</name>
    <name evidence="2" type="ORF">SRO942_LOCUS32893</name>
</gene>
<evidence type="ECO:0000313" key="3">
    <source>
        <dbReference type="Proteomes" id="UP000663829"/>
    </source>
</evidence>
<evidence type="ECO:0000313" key="2">
    <source>
        <dbReference type="EMBL" id="CAF4271865.1"/>
    </source>
</evidence>
<organism evidence="1 3">
    <name type="scientific">Didymodactylos carnosus</name>
    <dbReference type="NCBI Taxonomy" id="1234261"/>
    <lineage>
        <taxon>Eukaryota</taxon>
        <taxon>Metazoa</taxon>
        <taxon>Spiralia</taxon>
        <taxon>Gnathifera</taxon>
        <taxon>Rotifera</taxon>
        <taxon>Eurotatoria</taxon>
        <taxon>Bdelloidea</taxon>
        <taxon>Philodinida</taxon>
        <taxon>Philodinidae</taxon>
        <taxon>Didymodactylos</taxon>
    </lineage>
</organism>
<dbReference type="Proteomes" id="UP000663829">
    <property type="component" value="Unassembled WGS sequence"/>
</dbReference>
<keyword evidence="3" id="KW-1185">Reference proteome</keyword>
<dbReference type="Proteomes" id="UP000681722">
    <property type="component" value="Unassembled WGS sequence"/>
</dbReference>
<proteinExistence type="predicted"/>
<name>A0A815J805_9BILA</name>
<comment type="caution">
    <text evidence="1">The sequence shown here is derived from an EMBL/GenBank/DDBJ whole genome shotgun (WGS) entry which is preliminary data.</text>
</comment>
<dbReference type="EMBL" id="CAJOBC010080191">
    <property type="protein sequence ID" value="CAF4271865.1"/>
    <property type="molecule type" value="Genomic_DNA"/>
</dbReference>
<accession>A0A815J805</accession>
<dbReference type="EMBL" id="CAJNOQ010016326">
    <property type="protein sequence ID" value="CAF1378782.1"/>
    <property type="molecule type" value="Genomic_DNA"/>
</dbReference>
<protein>
    <submittedName>
        <fullName evidence="1">Uncharacterized protein</fullName>
    </submittedName>
</protein>
<dbReference type="AlphaFoldDB" id="A0A815J805"/>
<sequence length="104" mass="12209">MVVLRASDRYSNSRVRVGKNQLVTQIQLETSKQKYFNFYLNVDMTMVEIQQTLKTISKSRNDLCIQYAIKTIDTKSIEIDHNICIKIKGLENKFALNLLNKFQY</sequence>